<dbReference type="AlphaFoldDB" id="A0A2A4YZ28"/>
<evidence type="ECO:0000256" key="1">
    <source>
        <dbReference type="SAM" id="Phobius"/>
    </source>
</evidence>
<name>A0A2A4YZ28_9PROT</name>
<organism evidence="2">
    <name type="scientific">OCS116 cluster bacterium</name>
    <dbReference type="NCBI Taxonomy" id="2030921"/>
    <lineage>
        <taxon>Bacteria</taxon>
        <taxon>Pseudomonadati</taxon>
        <taxon>Pseudomonadota</taxon>
        <taxon>Alphaproteobacteria</taxon>
        <taxon>OCS116 cluster</taxon>
    </lineage>
</organism>
<keyword evidence="1" id="KW-0812">Transmembrane</keyword>
<protein>
    <submittedName>
        <fullName evidence="2">Uncharacterized protein</fullName>
    </submittedName>
</protein>
<feature type="transmembrane region" description="Helical" evidence="1">
    <location>
        <begin position="12"/>
        <end position="28"/>
    </location>
</feature>
<keyword evidence="1" id="KW-0472">Membrane</keyword>
<comment type="caution">
    <text evidence="2">The sequence shown here is derived from an EMBL/GenBank/DDBJ whole genome shotgun (WGS) entry which is preliminary data.</text>
</comment>
<gene>
    <name evidence="2" type="ORF">COB13_11675</name>
</gene>
<proteinExistence type="predicted"/>
<dbReference type="EMBL" id="NVUS01000015">
    <property type="protein sequence ID" value="PCI99565.1"/>
    <property type="molecule type" value="Genomic_DNA"/>
</dbReference>
<reference key="1">
    <citation type="submission" date="2017-08" db="EMBL/GenBank/DDBJ databases">
        <title>A dynamic microbial community with high functional redundancy inhabits the cold, oxic subseafloor aquifer.</title>
        <authorList>
            <person name="Tully B.J."/>
            <person name="Wheat C.G."/>
            <person name="Glazer B.T."/>
            <person name="Huber J.A."/>
        </authorList>
    </citation>
    <scope>NUCLEOTIDE SEQUENCE [LARGE SCALE GENOMIC DNA]</scope>
</reference>
<keyword evidence="1" id="KW-1133">Transmembrane helix</keyword>
<reference evidence="2" key="2">
    <citation type="journal article" date="2018" name="ISME J.">
        <title>A dynamic microbial community with high functional redundancy inhabits the cold, oxic subseafloor aquifer.</title>
        <authorList>
            <person name="Tully B.J."/>
            <person name="Wheat C.G."/>
            <person name="Glazer B.T."/>
            <person name="Huber J.A."/>
        </authorList>
    </citation>
    <scope>NUCLEOTIDE SEQUENCE</scope>
    <source>
        <strain evidence="2">NORP83</strain>
    </source>
</reference>
<evidence type="ECO:0000313" key="2">
    <source>
        <dbReference type="EMBL" id="PCI99565.1"/>
    </source>
</evidence>
<accession>A0A2A4YZ28</accession>
<sequence length="92" mass="10396">MAFNIFALLPKWVLLALGLSVFTYYLGISHGRAPYKLAAKLQNARAEIIIKHTDKIRDMIEQKGKLAYEIFDNNECVINDVDAQRLSDIIGS</sequence>